<keyword evidence="4" id="KW-1185">Reference proteome</keyword>
<sequence length="406" mass="44904">MVGLAFAASVLGSCIWMLAGDWHEAGQQWQAIVKDLYLAHVPPNDTLSDILDSSYMPSSTSYSSTTGPGHEPYRIAADYERKGPRVPLEHEHDAFQRFATPTIDAATRKEPSPDMDETIGEGADMFSSDLNAEDGTSIQWAEETSSLLAHLNASSQTPNTEFLYRNSGVVWRAEATYPESEIRHVAIPEVAPRVDNNCGDVLSRAEPSISHKPGAFKVELRLLPTLVLCSGWLLLLLSVLLRDPEDVVNRWKRTLRSVTGAAPTLENRYAAFDDYFWTEPHKPRPKPKVATSSVAEAQPKETSTTIPKSDQRVRSVTENPWARKEIPFAPSLLAQRARRRRSQGFDVGATVSISSLRSVFSGTNKPLFLRGQPNKSLEQEDERTIENRHCATCQCLRAGSSGKAST</sequence>
<dbReference type="HOGENOM" id="CLU_678114_0_0_1"/>
<feature type="region of interest" description="Disordered" evidence="1">
    <location>
        <begin position="282"/>
        <end position="311"/>
    </location>
</feature>
<evidence type="ECO:0008006" key="5">
    <source>
        <dbReference type="Google" id="ProtNLM"/>
    </source>
</evidence>
<keyword evidence="2" id="KW-0732">Signal</keyword>
<feature type="chain" id="PRO_5002176341" description="Transmembrane protein" evidence="2">
    <location>
        <begin position="21"/>
        <end position="406"/>
    </location>
</feature>
<evidence type="ECO:0000256" key="2">
    <source>
        <dbReference type="SAM" id="SignalP"/>
    </source>
</evidence>
<feature type="compositionally biased region" description="Polar residues" evidence="1">
    <location>
        <begin position="290"/>
        <end position="308"/>
    </location>
</feature>
<accession>A0A0C3NKP2</accession>
<dbReference type="AlphaFoldDB" id="A0A0C3NKP2"/>
<evidence type="ECO:0000256" key="1">
    <source>
        <dbReference type="SAM" id="MobiDB-lite"/>
    </source>
</evidence>
<evidence type="ECO:0000313" key="3">
    <source>
        <dbReference type="EMBL" id="KIP05579.1"/>
    </source>
</evidence>
<evidence type="ECO:0000313" key="4">
    <source>
        <dbReference type="Proteomes" id="UP000053257"/>
    </source>
</evidence>
<name>A0A0C3NKP2_PHLG1</name>
<protein>
    <recommendedName>
        <fullName evidence="5">Transmembrane protein</fullName>
    </recommendedName>
</protein>
<organism evidence="3 4">
    <name type="scientific">Phlebiopsis gigantea (strain 11061_1 CR5-6)</name>
    <name type="common">White-rot fungus</name>
    <name type="synonym">Peniophora gigantea</name>
    <dbReference type="NCBI Taxonomy" id="745531"/>
    <lineage>
        <taxon>Eukaryota</taxon>
        <taxon>Fungi</taxon>
        <taxon>Dikarya</taxon>
        <taxon>Basidiomycota</taxon>
        <taxon>Agaricomycotina</taxon>
        <taxon>Agaricomycetes</taxon>
        <taxon>Polyporales</taxon>
        <taxon>Phanerochaetaceae</taxon>
        <taxon>Phlebiopsis</taxon>
    </lineage>
</organism>
<reference evidence="3 4" key="1">
    <citation type="journal article" date="2014" name="PLoS Genet.">
        <title>Analysis of the Phlebiopsis gigantea genome, transcriptome and secretome provides insight into its pioneer colonization strategies of wood.</title>
        <authorList>
            <person name="Hori C."/>
            <person name="Ishida T."/>
            <person name="Igarashi K."/>
            <person name="Samejima M."/>
            <person name="Suzuki H."/>
            <person name="Master E."/>
            <person name="Ferreira P."/>
            <person name="Ruiz-Duenas F.J."/>
            <person name="Held B."/>
            <person name="Canessa P."/>
            <person name="Larrondo L.F."/>
            <person name="Schmoll M."/>
            <person name="Druzhinina I.S."/>
            <person name="Kubicek C.P."/>
            <person name="Gaskell J.A."/>
            <person name="Kersten P."/>
            <person name="St John F."/>
            <person name="Glasner J."/>
            <person name="Sabat G."/>
            <person name="Splinter BonDurant S."/>
            <person name="Syed K."/>
            <person name="Yadav J."/>
            <person name="Mgbeahuruike A.C."/>
            <person name="Kovalchuk A."/>
            <person name="Asiegbu F.O."/>
            <person name="Lackner G."/>
            <person name="Hoffmeister D."/>
            <person name="Rencoret J."/>
            <person name="Gutierrez A."/>
            <person name="Sun H."/>
            <person name="Lindquist E."/>
            <person name="Barry K."/>
            <person name="Riley R."/>
            <person name="Grigoriev I.V."/>
            <person name="Henrissat B."/>
            <person name="Kues U."/>
            <person name="Berka R.M."/>
            <person name="Martinez A.T."/>
            <person name="Covert S.F."/>
            <person name="Blanchette R.A."/>
            <person name="Cullen D."/>
        </authorList>
    </citation>
    <scope>NUCLEOTIDE SEQUENCE [LARGE SCALE GENOMIC DNA]</scope>
    <source>
        <strain evidence="3 4">11061_1 CR5-6</strain>
    </source>
</reference>
<gene>
    <name evidence="3" type="ORF">PHLGIDRAFT_36360</name>
</gene>
<dbReference type="EMBL" id="KN840539">
    <property type="protein sequence ID" value="KIP05579.1"/>
    <property type="molecule type" value="Genomic_DNA"/>
</dbReference>
<dbReference type="Proteomes" id="UP000053257">
    <property type="component" value="Unassembled WGS sequence"/>
</dbReference>
<feature type="signal peptide" evidence="2">
    <location>
        <begin position="1"/>
        <end position="20"/>
    </location>
</feature>
<proteinExistence type="predicted"/>